<dbReference type="GO" id="GO:0008115">
    <property type="term" value="F:sarcosine oxidase activity"/>
    <property type="evidence" value="ECO:0007669"/>
    <property type="project" value="InterPro"/>
</dbReference>
<dbReference type="AlphaFoldDB" id="A0A6B3RR56"/>
<evidence type="ECO:0000313" key="1">
    <source>
        <dbReference type="EMBL" id="NEX47773.1"/>
    </source>
</evidence>
<reference evidence="1 2" key="1">
    <citation type="submission" date="2020-02" db="EMBL/GenBank/DDBJ databases">
        <title>Rhodobacter algicola sp. nov., isolated from microalga culture.</title>
        <authorList>
            <person name="Park C.-Y."/>
        </authorList>
    </citation>
    <scope>NUCLEOTIDE SEQUENCE [LARGE SCALE GENOMIC DNA]</scope>
    <source>
        <strain evidence="1 2">ETT8</strain>
    </source>
</reference>
<evidence type="ECO:0000313" key="2">
    <source>
        <dbReference type="Proteomes" id="UP000481421"/>
    </source>
</evidence>
<dbReference type="EMBL" id="JAAIKE010000006">
    <property type="protein sequence ID" value="NEX47773.1"/>
    <property type="molecule type" value="Genomic_DNA"/>
</dbReference>
<name>A0A6B3RR56_9RHOB</name>
<organism evidence="1 2">
    <name type="scientific">Pseudotabrizicola algicola</name>
    <dbReference type="NCBI Taxonomy" id="2709381"/>
    <lineage>
        <taxon>Bacteria</taxon>
        <taxon>Pseudomonadati</taxon>
        <taxon>Pseudomonadota</taxon>
        <taxon>Alphaproteobacteria</taxon>
        <taxon>Rhodobacterales</taxon>
        <taxon>Paracoccaceae</taxon>
        <taxon>Pseudotabrizicola</taxon>
    </lineage>
</organism>
<dbReference type="Gene3D" id="3.30.2270.10">
    <property type="entry name" value="Folate-binding superfamily"/>
    <property type="match status" value="1"/>
</dbReference>
<accession>A0A6B3RR56</accession>
<proteinExistence type="predicted"/>
<dbReference type="Pfam" id="PF04267">
    <property type="entry name" value="SoxD"/>
    <property type="match status" value="1"/>
</dbReference>
<dbReference type="Proteomes" id="UP000481421">
    <property type="component" value="Unassembled WGS sequence"/>
</dbReference>
<dbReference type="InterPro" id="IPR038561">
    <property type="entry name" value="SoxD_sf"/>
</dbReference>
<dbReference type="GO" id="GO:0046653">
    <property type="term" value="P:tetrahydrofolate metabolic process"/>
    <property type="evidence" value="ECO:0007669"/>
    <property type="project" value="InterPro"/>
</dbReference>
<gene>
    <name evidence="1" type="ORF">G3572_16300</name>
</gene>
<comment type="caution">
    <text evidence="1">The sequence shown here is derived from an EMBL/GenBank/DDBJ whole genome shotgun (WGS) entry which is preliminary data.</text>
</comment>
<sequence length="92" mass="10329">MRLTCPLCGPRDRREFYYYGAADYLARPAEGAPPEAWDDYLHLRDNPAGVTQDLWYHEQGCCSWLKVTRNTVTHEILAVESVAGADAAEGRA</sequence>
<protein>
    <submittedName>
        <fullName evidence="1">Sarcosine oxidase subunit delta</fullName>
    </submittedName>
</protein>
<keyword evidence="2" id="KW-1185">Reference proteome</keyword>
<dbReference type="InterPro" id="IPR006279">
    <property type="entry name" value="SoxD"/>
</dbReference>
<dbReference type="RefSeq" id="WP_164613842.1">
    <property type="nucleotide sequence ID" value="NZ_JAAIKE010000006.1"/>
</dbReference>